<geneLocation type="nucleomorph" evidence="2"/>
<keyword evidence="2" id="KW-0542">Nucleomorph</keyword>
<organism evidence="2">
    <name type="scientific">Lotharella vacuolata</name>
    <dbReference type="NCBI Taxonomy" id="74820"/>
    <lineage>
        <taxon>Eukaryota</taxon>
        <taxon>Sar</taxon>
        <taxon>Rhizaria</taxon>
        <taxon>Cercozoa</taxon>
        <taxon>Chlorarachniophyceae</taxon>
        <taxon>Lotharella</taxon>
    </lineage>
</organism>
<keyword evidence="1" id="KW-0812">Transmembrane</keyword>
<sequence length="152" mass="18378">MVKKIKKINLYSIFYKTTDNKIIKISIFSEKIYSAIKKSKKILNKLLKMQQLNLITLFIIKKYNITIPYVFGLWVLYKKKYFVSSSYLEFIAESIHDCVFQLYSWIESHYHFSRKKLLILKIKKISNDEITKKNILQYRYVDIKIPTFRKSI</sequence>
<keyword evidence="1" id="KW-0472">Membrane</keyword>
<keyword evidence="2" id="KW-0687">Ribonucleoprotein</keyword>
<name>A0A0H5BQU4_9EUKA</name>
<protein>
    <submittedName>
        <fullName evidence="2">Ribosomal protein L18a</fullName>
    </submittedName>
</protein>
<dbReference type="SUPFAM" id="SSF160374">
    <property type="entry name" value="RplX-like"/>
    <property type="match status" value="1"/>
</dbReference>
<dbReference type="AlphaFoldDB" id="A0A0H5BQU4"/>
<proteinExistence type="predicted"/>
<gene>
    <name evidence="2" type="primary">rpl18A</name>
</gene>
<dbReference type="Gene3D" id="3.10.20.10">
    <property type="match status" value="1"/>
</dbReference>
<reference evidence="2" key="1">
    <citation type="journal article" date="2015" name="Genome Biol. Evol.">
        <title>Nucleomorph Genome Sequences of Two Chlorarachniophytes, Amorphochlora amoebiformis and Lotharella vacuolata.</title>
        <authorList>
            <person name="Suzuki S."/>
            <person name="Shirato S."/>
            <person name="Hirakawa Y."/>
            <person name="Ishida K."/>
        </authorList>
    </citation>
    <scope>NUCLEOTIDE SEQUENCE</scope>
    <source>
        <strain evidence="2">CCMP240</strain>
    </source>
</reference>
<dbReference type="EMBL" id="AB996600">
    <property type="protein sequence ID" value="BAS01554.1"/>
    <property type="molecule type" value="Genomic_DNA"/>
</dbReference>
<evidence type="ECO:0000256" key="1">
    <source>
        <dbReference type="SAM" id="Phobius"/>
    </source>
</evidence>
<keyword evidence="1" id="KW-1133">Transmembrane helix</keyword>
<keyword evidence="2" id="KW-0689">Ribosomal protein</keyword>
<accession>A0A0H5BQU4</accession>
<evidence type="ECO:0000313" key="2">
    <source>
        <dbReference type="EMBL" id="BAS01554.1"/>
    </source>
</evidence>
<dbReference type="GO" id="GO:0005840">
    <property type="term" value="C:ribosome"/>
    <property type="evidence" value="ECO:0007669"/>
    <property type="project" value="UniProtKB-KW"/>
</dbReference>
<feature type="transmembrane region" description="Helical" evidence="1">
    <location>
        <begin position="54"/>
        <end position="77"/>
    </location>
</feature>